<name>A0A8S5RMY0_9VIRU</name>
<reference evidence="1" key="1">
    <citation type="journal article" date="2021" name="Proc. Natl. Acad. Sci. U.S.A.">
        <title>A Catalog of Tens of Thousands of Viruses from Human Metagenomes Reveals Hidden Associations with Chronic Diseases.</title>
        <authorList>
            <person name="Tisza M.J."/>
            <person name="Buck C.B."/>
        </authorList>
    </citation>
    <scope>NUCLEOTIDE SEQUENCE</scope>
    <source>
        <strain evidence="1">CtviY17</strain>
    </source>
</reference>
<sequence length="44" mass="5259">MLNIIYHFLQIVSIQNLQLLEYFILHPVCNMLQYRCGGISYDKL</sequence>
<accession>A0A8S5RMY0</accession>
<dbReference type="EMBL" id="BK059120">
    <property type="protein sequence ID" value="DAE32372.1"/>
    <property type="molecule type" value="Genomic_DNA"/>
</dbReference>
<organism evidence="1">
    <name type="scientific">virus sp. ctviY17</name>
    <dbReference type="NCBI Taxonomy" id="2825828"/>
    <lineage>
        <taxon>Viruses</taxon>
    </lineage>
</organism>
<protein>
    <submittedName>
        <fullName evidence="1">Uncharacterized protein</fullName>
    </submittedName>
</protein>
<evidence type="ECO:0000313" key="1">
    <source>
        <dbReference type="EMBL" id="DAE32372.1"/>
    </source>
</evidence>
<proteinExistence type="predicted"/>